<dbReference type="CDD" id="cd00130">
    <property type="entry name" value="PAS"/>
    <property type="match status" value="1"/>
</dbReference>
<dbReference type="OrthoDB" id="9759607at2"/>
<dbReference type="AlphaFoldDB" id="A0A4R5CLG8"/>
<dbReference type="Gene3D" id="3.30.450.20">
    <property type="entry name" value="PAS domain"/>
    <property type="match status" value="1"/>
</dbReference>
<dbReference type="Pfam" id="PF08447">
    <property type="entry name" value="PAS_3"/>
    <property type="match status" value="1"/>
</dbReference>
<evidence type="ECO:0000313" key="3">
    <source>
        <dbReference type="Proteomes" id="UP000295479"/>
    </source>
</evidence>
<gene>
    <name evidence="2" type="ORF">E0F76_01780</name>
</gene>
<dbReference type="SUPFAM" id="SSF55785">
    <property type="entry name" value="PYP-like sensor domain (PAS domain)"/>
    <property type="match status" value="1"/>
</dbReference>
<dbReference type="NCBIfam" id="TIGR00229">
    <property type="entry name" value="sensory_box"/>
    <property type="match status" value="1"/>
</dbReference>
<comment type="caution">
    <text evidence="2">The sequence shown here is derived from an EMBL/GenBank/DDBJ whole genome shotgun (WGS) entry which is preliminary data.</text>
</comment>
<reference evidence="2 3" key="1">
    <citation type="submission" date="2019-03" db="EMBL/GenBank/DDBJ databases">
        <title>Flavobacterium AR-3-4 sp. nov. isolated from arctic soil.</title>
        <authorList>
            <person name="Chaudhary D.K."/>
        </authorList>
    </citation>
    <scope>NUCLEOTIDE SEQUENCE [LARGE SCALE GENOMIC DNA]</scope>
    <source>
        <strain evidence="2 3">AR-3-4</strain>
    </source>
</reference>
<feature type="domain" description="PAS" evidence="1">
    <location>
        <begin position="9"/>
        <end position="59"/>
    </location>
</feature>
<dbReference type="InterPro" id="IPR035965">
    <property type="entry name" value="PAS-like_dom_sf"/>
</dbReference>
<organism evidence="2 3">
    <name type="scientific">Flavobacterium cellulosilyticum</name>
    <dbReference type="NCBI Taxonomy" id="2541731"/>
    <lineage>
        <taxon>Bacteria</taxon>
        <taxon>Pseudomonadati</taxon>
        <taxon>Bacteroidota</taxon>
        <taxon>Flavobacteriia</taxon>
        <taxon>Flavobacteriales</taxon>
        <taxon>Flavobacteriaceae</taxon>
        <taxon>Flavobacterium</taxon>
    </lineage>
</organism>
<dbReference type="EMBL" id="SMFK01000001">
    <property type="protein sequence ID" value="TDD99480.1"/>
    <property type="molecule type" value="Genomic_DNA"/>
</dbReference>
<dbReference type="InterPro" id="IPR000014">
    <property type="entry name" value="PAS"/>
</dbReference>
<accession>A0A4R5CLG8</accession>
<proteinExistence type="predicted"/>
<sequence>MFFKMSFDILSVAKDNYFIKINPAFTRTLGYDEKDIKKIKFMELIHPNDLEYAKEVLEKHCQGIPIVIFRARFLYKDKSCSWIEWSSNIDKKLGIFYSVGRDVSDIVQYEIERNSHK</sequence>
<keyword evidence="3" id="KW-1185">Reference proteome</keyword>
<dbReference type="InterPro" id="IPR013655">
    <property type="entry name" value="PAS_fold_3"/>
</dbReference>
<protein>
    <submittedName>
        <fullName evidence="2">PAS domain S-box protein</fullName>
    </submittedName>
</protein>
<evidence type="ECO:0000259" key="1">
    <source>
        <dbReference type="PROSITE" id="PS50112"/>
    </source>
</evidence>
<dbReference type="Proteomes" id="UP000295479">
    <property type="component" value="Unassembled WGS sequence"/>
</dbReference>
<name>A0A4R5CLG8_9FLAO</name>
<evidence type="ECO:0000313" key="2">
    <source>
        <dbReference type="EMBL" id="TDD99480.1"/>
    </source>
</evidence>
<dbReference type="PROSITE" id="PS50112">
    <property type="entry name" value="PAS"/>
    <property type="match status" value="1"/>
</dbReference>